<sequence>MKKQQFMSLFPTLQKHPFRCVKAFTPSPKWTRSARNVTVWSIPCPPFYFLSLHDIPGREQRNLLQQPSYRSPSSGLLSSLRSHGNGIDRSSTRRLPNHDGDPSCR</sequence>
<dbReference type="EMBL" id="BGPR01024873">
    <property type="protein sequence ID" value="GBN93291.1"/>
    <property type="molecule type" value="Genomic_DNA"/>
</dbReference>
<reference evidence="2 6" key="1">
    <citation type="journal article" date="2019" name="Sci. Rep.">
        <title>Orb-weaving spider Araneus ventricosus genome elucidates the spidroin gene catalogue.</title>
        <authorList>
            <person name="Kono N."/>
            <person name="Nakamura H."/>
            <person name="Ohtoshi R."/>
            <person name="Moran D.A.P."/>
            <person name="Shinohara A."/>
            <person name="Yoshida Y."/>
            <person name="Fujiwara M."/>
            <person name="Mori M."/>
            <person name="Tomita M."/>
            <person name="Arakawa K."/>
        </authorList>
    </citation>
    <scope>NUCLEOTIDE SEQUENCE [LARGE SCALE GENOMIC DNA]</scope>
</reference>
<organism evidence="2 6">
    <name type="scientific">Araneus ventricosus</name>
    <name type="common">Orbweaver spider</name>
    <name type="synonym">Epeira ventricosa</name>
    <dbReference type="NCBI Taxonomy" id="182803"/>
    <lineage>
        <taxon>Eukaryota</taxon>
        <taxon>Metazoa</taxon>
        <taxon>Ecdysozoa</taxon>
        <taxon>Arthropoda</taxon>
        <taxon>Chelicerata</taxon>
        <taxon>Arachnida</taxon>
        <taxon>Araneae</taxon>
        <taxon>Araneomorphae</taxon>
        <taxon>Entelegynae</taxon>
        <taxon>Araneoidea</taxon>
        <taxon>Araneidae</taxon>
        <taxon>Araneus</taxon>
    </lineage>
</organism>
<feature type="compositionally biased region" description="Basic and acidic residues" evidence="1">
    <location>
        <begin position="96"/>
        <end position="105"/>
    </location>
</feature>
<evidence type="ECO:0000313" key="2">
    <source>
        <dbReference type="EMBL" id="GBN93287.1"/>
    </source>
</evidence>
<dbReference type="AlphaFoldDB" id="A0A4Y2SYF2"/>
<feature type="compositionally biased region" description="Low complexity" evidence="1">
    <location>
        <begin position="67"/>
        <end position="82"/>
    </location>
</feature>
<dbReference type="Proteomes" id="UP000499080">
    <property type="component" value="Unassembled WGS sequence"/>
</dbReference>
<accession>A0A4Y2SYF2</accession>
<feature type="region of interest" description="Disordered" evidence="1">
    <location>
        <begin position="63"/>
        <end position="105"/>
    </location>
</feature>
<dbReference type="EMBL" id="BGPR01031953">
    <property type="protein sequence ID" value="GBO05259.1"/>
    <property type="molecule type" value="Genomic_DNA"/>
</dbReference>
<gene>
    <name evidence="5" type="ORF">AVEN_186046_1</name>
    <name evidence="3" type="ORF">AVEN_198400_1</name>
    <name evidence="4" type="ORF">AVEN_209893_1</name>
    <name evidence="2" type="ORF">AVEN_90590_1</name>
</gene>
<comment type="caution">
    <text evidence="2">The sequence shown here is derived from an EMBL/GenBank/DDBJ whole genome shotgun (WGS) entry which is preliminary data.</text>
</comment>
<evidence type="ECO:0000313" key="3">
    <source>
        <dbReference type="EMBL" id="GBN93291.1"/>
    </source>
</evidence>
<evidence type="ECO:0000313" key="5">
    <source>
        <dbReference type="EMBL" id="GBO05266.1"/>
    </source>
</evidence>
<dbReference type="EMBL" id="BGPR01031956">
    <property type="protein sequence ID" value="GBO05266.1"/>
    <property type="molecule type" value="Genomic_DNA"/>
</dbReference>
<evidence type="ECO:0000313" key="6">
    <source>
        <dbReference type="Proteomes" id="UP000499080"/>
    </source>
</evidence>
<dbReference type="EMBL" id="BGPR01024871">
    <property type="protein sequence ID" value="GBN93287.1"/>
    <property type="molecule type" value="Genomic_DNA"/>
</dbReference>
<evidence type="ECO:0000256" key="1">
    <source>
        <dbReference type="SAM" id="MobiDB-lite"/>
    </source>
</evidence>
<evidence type="ECO:0000313" key="4">
    <source>
        <dbReference type="EMBL" id="GBO05259.1"/>
    </source>
</evidence>
<name>A0A4Y2SYF2_ARAVE</name>
<proteinExistence type="predicted"/>
<keyword evidence="6" id="KW-1185">Reference proteome</keyword>
<protein>
    <submittedName>
        <fullName evidence="2">Uncharacterized protein</fullName>
    </submittedName>
</protein>